<protein>
    <submittedName>
        <fullName evidence="7">PDZ domain-containing protein</fullName>
    </submittedName>
</protein>
<reference evidence="7" key="1">
    <citation type="submission" date="2016-11" db="UniProtKB">
        <authorList>
            <consortium name="WormBaseParasite"/>
        </authorList>
    </citation>
    <scope>IDENTIFICATION</scope>
</reference>
<dbReference type="GO" id="GO:0005737">
    <property type="term" value="C:cytoplasm"/>
    <property type="evidence" value="ECO:0007669"/>
    <property type="project" value="UniProtKB-SubCell"/>
</dbReference>
<keyword evidence="6" id="KW-1185">Reference proteome</keyword>
<keyword evidence="3" id="KW-0862">Zinc</keyword>
<keyword evidence="3" id="KW-0479">Metal-binding</keyword>
<dbReference type="GO" id="GO:0030036">
    <property type="term" value="P:actin cytoskeleton organization"/>
    <property type="evidence" value="ECO:0007669"/>
    <property type="project" value="TreeGrafter"/>
</dbReference>
<accession>A0A1I7YL21</accession>
<dbReference type="Pfam" id="PF00595">
    <property type="entry name" value="PDZ"/>
    <property type="match status" value="1"/>
</dbReference>
<feature type="compositionally biased region" description="Polar residues" evidence="4">
    <location>
        <begin position="126"/>
        <end position="135"/>
    </location>
</feature>
<feature type="region of interest" description="Disordered" evidence="4">
    <location>
        <begin position="126"/>
        <end position="379"/>
    </location>
</feature>
<dbReference type="PROSITE" id="PS50106">
    <property type="entry name" value="PDZ"/>
    <property type="match status" value="1"/>
</dbReference>
<dbReference type="AlphaFoldDB" id="A0A1I7YL21"/>
<dbReference type="GO" id="GO:0061061">
    <property type="term" value="P:muscle structure development"/>
    <property type="evidence" value="ECO:0007669"/>
    <property type="project" value="TreeGrafter"/>
</dbReference>
<dbReference type="Proteomes" id="UP000095287">
    <property type="component" value="Unplaced"/>
</dbReference>
<dbReference type="SMART" id="SM00228">
    <property type="entry name" value="PDZ"/>
    <property type="match status" value="1"/>
</dbReference>
<feature type="compositionally biased region" description="Polar residues" evidence="4">
    <location>
        <begin position="213"/>
        <end position="231"/>
    </location>
</feature>
<feature type="compositionally biased region" description="Basic and acidic residues" evidence="4">
    <location>
        <begin position="137"/>
        <end position="155"/>
    </location>
</feature>
<dbReference type="InterPro" id="IPR006643">
    <property type="entry name" value="Zasp-like_motif"/>
</dbReference>
<dbReference type="Pfam" id="PF15936">
    <property type="entry name" value="DUF4749"/>
    <property type="match status" value="1"/>
</dbReference>
<proteinExistence type="predicted"/>
<dbReference type="GO" id="GO:0005912">
    <property type="term" value="C:adherens junction"/>
    <property type="evidence" value="ECO:0007669"/>
    <property type="project" value="TreeGrafter"/>
</dbReference>
<comment type="subcellular location">
    <subcellularLocation>
        <location evidence="1">Cytoplasm</location>
    </subcellularLocation>
</comment>
<dbReference type="WBParaSite" id="L893_g1750.t1">
    <property type="protein sequence ID" value="L893_g1750.t1"/>
    <property type="gene ID" value="L893_g1750"/>
</dbReference>
<dbReference type="PANTHER" id="PTHR24214:SF38">
    <property type="entry name" value="PDZ AND LIM DOMAIN PROTEIN ZASP-RELATED"/>
    <property type="match status" value="1"/>
</dbReference>
<keyword evidence="2" id="KW-0963">Cytoplasm</keyword>
<dbReference type="InterPro" id="IPR001478">
    <property type="entry name" value="PDZ"/>
</dbReference>
<evidence type="ECO:0000313" key="6">
    <source>
        <dbReference type="Proteomes" id="UP000095287"/>
    </source>
</evidence>
<feature type="compositionally biased region" description="Gly residues" evidence="4">
    <location>
        <begin position="268"/>
        <end position="302"/>
    </location>
</feature>
<dbReference type="GO" id="GO:0001725">
    <property type="term" value="C:stress fiber"/>
    <property type="evidence" value="ECO:0007669"/>
    <property type="project" value="TreeGrafter"/>
</dbReference>
<dbReference type="GO" id="GO:0051371">
    <property type="term" value="F:muscle alpha-actinin binding"/>
    <property type="evidence" value="ECO:0007669"/>
    <property type="project" value="TreeGrafter"/>
</dbReference>
<dbReference type="InterPro" id="IPR036034">
    <property type="entry name" value="PDZ_sf"/>
</dbReference>
<dbReference type="GO" id="GO:0031941">
    <property type="term" value="C:filamentous actin"/>
    <property type="evidence" value="ECO:0007669"/>
    <property type="project" value="TreeGrafter"/>
</dbReference>
<dbReference type="SMART" id="SM00735">
    <property type="entry name" value="ZM"/>
    <property type="match status" value="1"/>
</dbReference>
<dbReference type="Gene3D" id="2.30.42.10">
    <property type="match status" value="1"/>
</dbReference>
<dbReference type="InterPro" id="IPR031847">
    <property type="entry name" value="PDLI1-4/Zasp-like_mid"/>
</dbReference>
<sequence>MAYENITVRMNRSNLSIQWGFHLRQGAGNDIVISSVEKDSMAEKAGLAANDIICDISGRSGHSLAEANRTIAGAFEISMNLKRWVTSLPQLPWTLNEKDSKIVVDSIGPGGLKPLHTQDSDGFVNSFWSDTQTAPGQRREYRQSDYKRNFQETRTRTSTSPAVAFQPSAISPPAPTFQQAPPPPSAAPFQAPPPTSAPFSSQVSPPAGGALNPKSTSMSTYSHSNWDTQEGNVKKHFESSKSYEKSESSSTTQYERPFGAPGAFTSSGGAGFGSGFGTDIGRGGDFGSGGAGFGGFTSGGNPGNPVSAGFRDDTFRHNGVNEQLSTHIPPPSGPRAQSMQHSPAAFSPRQKQDKRPNSTSPYTGPRQYYQHNPRTVRELSPTATVQHLQYNSPFPLYSKESAAEAYRQQTGGLFGTDPNINRPNDPPAYLSSETRRLIAENEEGFPRSCSPATQSASFKRISTACGTPVK</sequence>
<feature type="compositionally biased region" description="Pro residues" evidence="4">
    <location>
        <begin position="170"/>
        <end position="196"/>
    </location>
</feature>
<feature type="compositionally biased region" description="Basic and acidic residues" evidence="4">
    <location>
        <begin position="232"/>
        <end position="247"/>
    </location>
</feature>
<feature type="compositionally biased region" description="Low complexity" evidence="4">
    <location>
        <begin position="248"/>
        <end position="267"/>
    </location>
</feature>
<evidence type="ECO:0000256" key="3">
    <source>
        <dbReference type="ARBA" id="ARBA00023038"/>
    </source>
</evidence>
<evidence type="ECO:0000313" key="7">
    <source>
        <dbReference type="WBParaSite" id="L893_g1750.t1"/>
    </source>
</evidence>
<keyword evidence="3" id="KW-0440">LIM domain</keyword>
<dbReference type="CDD" id="cd00136">
    <property type="entry name" value="PDZ_canonical"/>
    <property type="match status" value="1"/>
</dbReference>
<evidence type="ECO:0000256" key="1">
    <source>
        <dbReference type="ARBA" id="ARBA00004496"/>
    </source>
</evidence>
<evidence type="ECO:0000256" key="2">
    <source>
        <dbReference type="ARBA" id="ARBA00022490"/>
    </source>
</evidence>
<evidence type="ECO:0000256" key="4">
    <source>
        <dbReference type="SAM" id="MobiDB-lite"/>
    </source>
</evidence>
<dbReference type="InterPro" id="IPR050604">
    <property type="entry name" value="PDZ-LIM_domain"/>
</dbReference>
<name>A0A1I7YL21_9BILA</name>
<feature type="domain" description="PDZ" evidence="5">
    <location>
        <begin position="7"/>
        <end position="71"/>
    </location>
</feature>
<dbReference type="SUPFAM" id="SSF50156">
    <property type="entry name" value="PDZ domain-like"/>
    <property type="match status" value="1"/>
</dbReference>
<dbReference type="PANTHER" id="PTHR24214">
    <property type="entry name" value="PDZ AND LIM DOMAIN PROTEIN ZASP"/>
    <property type="match status" value="1"/>
</dbReference>
<organism evidence="6 7">
    <name type="scientific">Steinernema glaseri</name>
    <dbReference type="NCBI Taxonomy" id="37863"/>
    <lineage>
        <taxon>Eukaryota</taxon>
        <taxon>Metazoa</taxon>
        <taxon>Ecdysozoa</taxon>
        <taxon>Nematoda</taxon>
        <taxon>Chromadorea</taxon>
        <taxon>Rhabditida</taxon>
        <taxon>Tylenchina</taxon>
        <taxon>Panagrolaimomorpha</taxon>
        <taxon>Strongyloidoidea</taxon>
        <taxon>Steinernematidae</taxon>
        <taxon>Steinernema</taxon>
    </lineage>
</organism>
<evidence type="ECO:0000259" key="5">
    <source>
        <dbReference type="PROSITE" id="PS50106"/>
    </source>
</evidence>
<dbReference type="GO" id="GO:0003779">
    <property type="term" value="F:actin binding"/>
    <property type="evidence" value="ECO:0007669"/>
    <property type="project" value="TreeGrafter"/>
</dbReference>